<accession>A0A2J7PUA0</accession>
<dbReference type="PANTHER" id="PTHR46060:SF1">
    <property type="entry name" value="MARINER MOS1 TRANSPOSASE-LIKE PROTEIN"/>
    <property type="match status" value="1"/>
</dbReference>
<evidence type="ECO:0000313" key="2">
    <source>
        <dbReference type="EMBL" id="PNF19909.1"/>
    </source>
</evidence>
<dbReference type="Pfam" id="PF17906">
    <property type="entry name" value="HTH_48"/>
    <property type="match status" value="1"/>
</dbReference>
<proteinExistence type="predicted"/>
<feature type="domain" description="Mos1 transposase HTH" evidence="1">
    <location>
        <begin position="8"/>
        <end position="49"/>
    </location>
</feature>
<dbReference type="InterPro" id="IPR041426">
    <property type="entry name" value="Mos1_HTH"/>
</dbReference>
<evidence type="ECO:0000313" key="3">
    <source>
        <dbReference type="Proteomes" id="UP000235965"/>
    </source>
</evidence>
<comment type="caution">
    <text evidence="2">The sequence shown here is derived from an EMBL/GenBank/DDBJ whole genome shotgun (WGS) entry which is preliminary data.</text>
</comment>
<evidence type="ECO:0000259" key="1">
    <source>
        <dbReference type="Pfam" id="PF17906"/>
    </source>
</evidence>
<dbReference type="Proteomes" id="UP000235965">
    <property type="component" value="Unassembled WGS sequence"/>
</dbReference>
<dbReference type="InParanoid" id="A0A2J7PUA0"/>
<protein>
    <recommendedName>
        <fullName evidence="1">Mos1 transposase HTH domain-containing protein</fullName>
    </recommendedName>
</protein>
<keyword evidence="3" id="KW-1185">Reference proteome</keyword>
<reference evidence="2 3" key="1">
    <citation type="submission" date="2017-12" db="EMBL/GenBank/DDBJ databases">
        <title>Hemimetabolous genomes reveal molecular basis of termite eusociality.</title>
        <authorList>
            <person name="Harrison M.C."/>
            <person name="Jongepier E."/>
            <person name="Robertson H.M."/>
            <person name="Arning N."/>
            <person name="Bitard-Feildel T."/>
            <person name="Chao H."/>
            <person name="Childers C.P."/>
            <person name="Dinh H."/>
            <person name="Doddapaneni H."/>
            <person name="Dugan S."/>
            <person name="Gowin J."/>
            <person name="Greiner C."/>
            <person name="Han Y."/>
            <person name="Hu H."/>
            <person name="Hughes D.S.T."/>
            <person name="Huylmans A.-K."/>
            <person name="Kemena C."/>
            <person name="Kremer L.P.M."/>
            <person name="Lee S.L."/>
            <person name="Lopez-Ezquerra A."/>
            <person name="Mallet L."/>
            <person name="Monroy-Kuhn J.M."/>
            <person name="Moser A."/>
            <person name="Murali S.C."/>
            <person name="Muzny D.M."/>
            <person name="Otani S."/>
            <person name="Piulachs M.-D."/>
            <person name="Poelchau M."/>
            <person name="Qu J."/>
            <person name="Schaub F."/>
            <person name="Wada-Katsumata A."/>
            <person name="Worley K.C."/>
            <person name="Xie Q."/>
            <person name="Ylla G."/>
            <person name="Poulsen M."/>
            <person name="Gibbs R.A."/>
            <person name="Schal C."/>
            <person name="Richards S."/>
            <person name="Belles X."/>
            <person name="Korb J."/>
            <person name="Bornberg-Bauer E."/>
        </authorList>
    </citation>
    <scope>NUCLEOTIDE SEQUENCE [LARGE SCALE GENOMIC DNA]</scope>
    <source>
        <tissue evidence="2">Whole body</tissue>
    </source>
</reference>
<organism evidence="2 3">
    <name type="scientific">Cryptotermes secundus</name>
    <dbReference type="NCBI Taxonomy" id="105785"/>
    <lineage>
        <taxon>Eukaryota</taxon>
        <taxon>Metazoa</taxon>
        <taxon>Ecdysozoa</taxon>
        <taxon>Arthropoda</taxon>
        <taxon>Hexapoda</taxon>
        <taxon>Insecta</taxon>
        <taxon>Pterygota</taxon>
        <taxon>Neoptera</taxon>
        <taxon>Polyneoptera</taxon>
        <taxon>Dictyoptera</taxon>
        <taxon>Blattodea</taxon>
        <taxon>Blattoidea</taxon>
        <taxon>Termitoidae</taxon>
        <taxon>Kalotermitidae</taxon>
        <taxon>Cryptotermitinae</taxon>
        <taxon>Cryptotermes</taxon>
    </lineage>
</organism>
<dbReference type="InterPro" id="IPR052709">
    <property type="entry name" value="Transposase-MT_Hybrid"/>
</dbReference>
<dbReference type="InterPro" id="IPR036397">
    <property type="entry name" value="RNaseH_sf"/>
</dbReference>
<dbReference type="EMBL" id="NEVH01021206">
    <property type="protein sequence ID" value="PNF19909.1"/>
    <property type="molecule type" value="Genomic_DNA"/>
</dbReference>
<dbReference type="OrthoDB" id="10065579at2759"/>
<name>A0A2J7PUA0_9NEOP</name>
<dbReference type="AlphaFoldDB" id="A0A2J7PUA0"/>
<dbReference type="STRING" id="105785.A0A2J7PUA0"/>
<dbReference type="GO" id="GO:0003676">
    <property type="term" value="F:nucleic acid binding"/>
    <property type="evidence" value="ECO:0007669"/>
    <property type="project" value="InterPro"/>
</dbReference>
<dbReference type="Gene3D" id="3.30.420.10">
    <property type="entry name" value="Ribonuclease H-like superfamily/Ribonuclease H"/>
    <property type="match status" value="1"/>
</dbReference>
<gene>
    <name evidence="2" type="ORF">B7P43_G12282</name>
</gene>
<dbReference type="PANTHER" id="PTHR46060">
    <property type="entry name" value="MARINER MOS1 TRANSPOSASE-LIKE PROTEIN"/>
    <property type="match status" value="1"/>
</dbReference>
<sequence length="231" mass="26835">MSMRVRQRAVIEFLTAEKVTPTEIHRRLKSVYVDDAVDRSTVNRWVIKFHGCEPGKAIIVDETRSGRRITATDDNHRKLVDDLIQNDQRITQNCIANHIGISKERVGFIIEQLGYRKIFCRVRGSLAPIILQHDNPRPYTSRATEEALRNLKFEPIPQPPHSPDLAPCDFYFFPLLKRNLKGNHYTSDDEVKAAVKPWIREKSEEFFSDGMKKLLTRWEKCVSLNGDYVEK</sequence>